<dbReference type="Gene3D" id="1.10.510.10">
    <property type="entry name" value="Transferase(Phosphotransferase) domain 1"/>
    <property type="match status" value="1"/>
</dbReference>
<dbReference type="InterPro" id="IPR032675">
    <property type="entry name" value="LRR_dom_sf"/>
</dbReference>
<evidence type="ECO:0000256" key="14">
    <source>
        <dbReference type="SAM" id="SignalP"/>
    </source>
</evidence>
<evidence type="ECO:0000256" key="1">
    <source>
        <dbReference type="ARBA" id="ARBA00004479"/>
    </source>
</evidence>
<reference evidence="16" key="1">
    <citation type="submission" date="2023-03" db="EMBL/GenBank/DDBJ databases">
        <authorList>
            <person name="Julca I."/>
        </authorList>
    </citation>
    <scope>NUCLEOTIDE SEQUENCE</scope>
</reference>
<evidence type="ECO:0000313" key="17">
    <source>
        <dbReference type="Proteomes" id="UP001161247"/>
    </source>
</evidence>
<dbReference type="Pfam" id="PF08263">
    <property type="entry name" value="LRRNT_2"/>
    <property type="match status" value="1"/>
</dbReference>
<dbReference type="SUPFAM" id="SSF52047">
    <property type="entry name" value="RNI-like"/>
    <property type="match status" value="1"/>
</dbReference>
<dbReference type="InterPro" id="IPR011009">
    <property type="entry name" value="Kinase-like_dom_sf"/>
</dbReference>
<dbReference type="InterPro" id="IPR003591">
    <property type="entry name" value="Leu-rich_rpt_typical-subtyp"/>
</dbReference>
<dbReference type="GO" id="GO:0051707">
    <property type="term" value="P:response to other organism"/>
    <property type="evidence" value="ECO:0007669"/>
    <property type="project" value="UniProtKB-ARBA"/>
</dbReference>
<dbReference type="GO" id="GO:0016020">
    <property type="term" value="C:membrane"/>
    <property type="evidence" value="ECO:0007669"/>
    <property type="project" value="UniProtKB-SubCell"/>
</dbReference>
<keyword evidence="3" id="KW-0808">Transferase</keyword>
<evidence type="ECO:0000256" key="7">
    <source>
        <dbReference type="ARBA" id="ARBA00022741"/>
    </source>
</evidence>
<dbReference type="GO" id="GO:0033612">
    <property type="term" value="F:receptor serine/threonine kinase binding"/>
    <property type="evidence" value="ECO:0007669"/>
    <property type="project" value="TreeGrafter"/>
</dbReference>
<dbReference type="FunFam" id="1.10.510.10:FF:000388">
    <property type="entry name" value="Leucine-rich repeat receptor-like tyrosine-protein kinase PXC3"/>
    <property type="match status" value="1"/>
</dbReference>
<dbReference type="GO" id="GO:0006952">
    <property type="term" value="P:defense response"/>
    <property type="evidence" value="ECO:0007669"/>
    <property type="project" value="UniProtKB-ARBA"/>
</dbReference>
<dbReference type="InterPro" id="IPR013210">
    <property type="entry name" value="LRR_N_plant-typ"/>
</dbReference>
<dbReference type="Proteomes" id="UP001161247">
    <property type="component" value="Chromosome 3"/>
</dbReference>
<dbReference type="Pfam" id="PF00069">
    <property type="entry name" value="Pkinase"/>
    <property type="match status" value="1"/>
</dbReference>
<dbReference type="Pfam" id="PF00560">
    <property type="entry name" value="LRR_1"/>
    <property type="match status" value="3"/>
</dbReference>
<keyword evidence="11" id="KW-0675">Receptor</keyword>
<dbReference type="FunFam" id="3.30.200.20:FF:000652">
    <property type="entry name" value="probably inactive leucine-rich repeat receptor-like protein kinase At5g06940"/>
    <property type="match status" value="1"/>
</dbReference>
<comment type="subcellular location">
    <subcellularLocation>
        <location evidence="1">Membrane</location>
        <topology evidence="1">Single-pass type I membrane protein</topology>
    </subcellularLocation>
</comment>
<dbReference type="GO" id="GO:0004672">
    <property type="term" value="F:protein kinase activity"/>
    <property type="evidence" value="ECO:0007669"/>
    <property type="project" value="InterPro"/>
</dbReference>
<dbReference type="Pfam" id="PF13855">
    <property type="entry name" value="LRR_8"/>
    <property type="match status" value="1"/>
</dbReference>
<evidence type="ECO:0000256" key="11">
    <source>
        <dbReference type="ARBA" id="ARBA00023170"/>
    </source>
</evidence>
<proteinExistence type="predicted"/>
<dbReference type="AlphaFoldDB" id="A0AAV1CXT8"/>
<dbReference type="EMBL" id="OX459120">
    <property type="protein sequence ID" value="CAI9100073.1"/>
    <property type="molecule type" value="Genomic_DNA"/>
</dbReference>
<dbReference type="Gene3D" id="3.30.200.20">
    <property type="entry name" value="Phosphorylase Kinase, domain 1"/>
    <property type="match status" value="1"/>
</dbReference>
<dbReference type="SMART" id="SM00369">
    <property type="entry name" value="LRR_TYP"/>
    <property type="match status" value="6"/>
</dbReference>
<feature type="domain" description="Protein kinase" evidence="15">
    <location>
        <begin position="586"/>
        <end position="859"/>
    </location>
</feature>
<evidence type="ECO:0000259" key="15">
    <source>
        <dbReference type="PROSITE" id="PS50011"/>
    </source>
</evidence>
<evidence type="ECO:0000256" key="10">
    <source>
        <dbReference type="ARBA" id="ARBA00023136"/>
    </source>
</evidence>
<sequence length="882" mass="97515">MAVSWSNVITLLCFPFSLFILSSASSEAEILLSFKDSLEDVLNVLSEWSNTTTIPHCNWTGITCAAENVYSVDLQSLNLSGEISSSICQLSKLTSLNLADNLFNQAIPLHLTECESLEYLNISNNLIWGNIPDDISGFKSLKVLDISRNHVEGKIPDGIGSLKNLQVLNLANNFLSGSVPEVLGGCSELLVLDISQNPFLLSEIPGDIGKLDKLEQLLLQSSGLYEEIPDVFEGLGSLSILDLSQNNLTGRLPPFGKFMQNLVSFDVSQNRLSGPIPDGMCEPKGLTNMVLHTNSFNGTISNDIIKECDNLERFQVQNNMFTGEFPSRLWSLPKIMLIRAENNNFSGEIPDAISKAVQLEQVQIDNNSFVSKVPQGFGSIRSLYRFSASQNRIYGELPPNFCDSPVMSIINFSHNHLSGSIPEIRNCKKLVSLALADNNFVGEIPSSLADLPVLTYLDLSENNLTGSIPENLQNLKLALFNVSFNRLSGRVPVSLISGLPASFLQGNPDLCGPGLPNACSRKHKMSSLSKFVVAIIIIVVVVVAAAAFRAHFIGQSNHQKSLTGTWKLFFFYPLRIAEHELLMAMDEKAAKRINGAFGEVYIIRLPSGESVAIKKMENFGSLSLKSLKEEVKNLAKIRHRNIVRILGFCHSNDSILLIYEHLDRGSLGDLIGKSDFDLPWRVRMKIAIGVAQGLAYLHEDYLQVLLHRKIKSTNILLDADYEPKLTDFALDRIVGENAFRLSLVSESETSPYFPPEYGYAKKATLEMETYSYGVILLELVTGRQAVQPSSSVEDSHNVVKWVRRKINIKDGAQQVLDRKIPHEYHQEMLSVLDIAVKCTNVMPEKRPSMSEIVRALNSINSSRTNVSFKAVSMPLGESSASL</sequence>
<dbReference type="InterPro" id="IPR000719">
    <property type="entry name" value="Prot_kinase_dom"/>
</dbReference>
<feature type="signal peptide" evidence="14">
    <location>
        <begin position="1"/>
        <end position="28"/>
    </location>
</feature>
<evidence type="ECO:0000313" key="16">
    <source>
        <dbReference type="EMBL" id="CAI9100073.1"/>
    </source>
</evidence>
<keyword evidence="12" id="KW-0325">Glycoprotein</keyword>
<gene>
    <name evidence="16" type="ORF">OLC1_LOCUS9983</name>
</gene>
<evidence type="ECO:0000256" key="4">
    <source>
        <dbReference type="ARBA" id="ARBA00022692"/>
    </source>
</evidence>
<evidence type="ECO:0000256" key="9">
    <source>
        <dbReference type="ARBA" id="ARBA00022989"/>
    </source>
</evidence>
<keyword evidence="10 13" id="KW-0472">Membrane</keyword>
<evidence type="ECO:0000256" key="12">
    <source>
        <dbReference type="ARBA" id="ARBA00023180"/>
    </source>
</evidence>
<evidence type="ECO:0000256" key="5">
    <source>
        <dbReference type="ARBA" id="ARBA00022729"/>
    </source>
</evidence>
<dbReference type="PROSITE" id="PS50011">
    <property type="entry name" value="PROTEIN_KINASE_DOM"/>
    <property type="match status" value="1"/>
</dbReference>
<dbReference type="PANTHER" id="PTHR48056">
    <property type="entry name" value="LRR RECEPTOR-LIKE SERINE/THREONINE-PROTEIN KINASE-RELATED"/>
    <property type="match status" value="1"/>
</dbReference>
<keyword evidence="5 14" id="KW-0732">Signal</keyword>
<dbReference type="InterPro" id="IPR001611">
    <property type="entry name" value="Leu-rich_rpt"/>
</dbReference>
<keyword evidence="4 13" id="KW-0812">Transmembrane</keyword>
<dbReference type="SUPFAM" id="SSF52058">
    <property type="entry name" value="L domain-like"/>
    <property type="match status" value="1"/>
</dbReference>
<feature type="transmembrane region" description="Helical" evidence="13">
    <location>
        <begin position="531"/>
        <end position="552"/>
    </location>
</feature>
<keyword evidence="7" id="KW-0547">Nucleotide-binding</keyword>
<dbReference type="PANTHER" id="PTHR48056:SF31">
    <property type="entry name" value="PROTEIN KINASE DOMAIN-CONTAINING PROTEIN"/>
    <property type="match status" value="1"/>
</dbReference>
<keyword evidence="2" id="KW-0433">Leucine-rich repeat</keyword>
<name>A0AAV1CXT8_OLDCO</name>
<dbReference type="SUPFAM" id="SSF56112">
    <property type="entry name" value="Protein kinase-like (PK-like)"/>
    <property type="match status" value="1"/>
</dbReference>
<evidence type="ECO:0000256" key="8">
    <source>
        <dbReference type="ARBA" id="ARBA00022840"/>
    </source>
</evidence>
<dbReference type="FunFam" id="3.80.10.10:FF:000516">
    <property type="entry name" value="Leucine-rich repeat family protein"/>
    <property type="match status" value="1"/>
</dbReference>
<dbReference type="PROSITE" id="PS51450">
    <property type="entry name" value="LRR"/>
    <property type="match status" value="1"/>
</dbReference>
<evidence type="ECO:0000256" key="13">
    <source>
        <dbReference type="SAM" id="Phobius"/>
    </source>
</evidence>
<dbReference type="GO" id="GO:0005524">
    <property type="term" value="F:ATP binding"/>
    <property type="evidence" value="ECO:0007669"/>
    <property type="project" value="UniProtKB-KW"/>
</dbReference>
<protein>
    <submittedName>
        <fullName evidence="16">OLC1v1036998C1</fullName>
    </submittedName>
</protein>
<accession>A0AAV1CXT8</accession>
<dbReference type="FunFam" id="3.80.10.10:FF:000534">
    <property type="entry name" value="Probably inactive leucine-rich repeat receptor-like protein kinase At5g06940"/>
    <property type="match status" value="1"/>
</dbReference>
<evidence type="ECO:0000256" key="3">
    <source>
        <dbReference type="ARBA" id="ARBA00022679"/>
    </source>
</evidence>
<evidence type="ECO:0000256" key="2">
    <source>
        <dbReference type="ARBA" id="ARBA00022614"/>
    </source>
</evidence>
<keyword evidence="17" id="KW-1185">Reference proteome</keyword>
<organism evidence="16 17">
    <name type="scientific">Oldenlandia corymbosa var. corymbosa</name>
    <dbReference type="NCBI Taxonomy" id="529605"/>
    <lineage>
        <taxon>Eukaryota</taxon>
        <taxon>Viridiplantae</taxon>
        <taxon>Streptophyta</taxon>
        <taxon>Embryophyta</taxon>
        <taxon>Tracheophyta</taxon>
        <taxon>Spermatophyta</taxon>
        <taxon>Magnoliopsida</taxon>
        <taxon>eudicotyledons</taxon>
        <taxon>Gunneridae</taxon>
        <taxon>Pentapetalae</taxon>
        <taxon>asterids</taxon>
        <taxon>lamiids</taxon>
        <taxon>Gentianales</taxon>
        <taxon>Rubiaceae</taxon>
        <taxon>Rubioideae</taxon>
        <taxon>Spermacoceae</taxon>
        <taxon>Hedyotis-Oldenlandia complex</taxon>
        <taxon>Oldenlandia</taxon>
    </lineage>
</organism>
<dbReference type="InterPro" id="IPR050647">
    <property type="entry name" value="Plant_LRR-RLKs"/>
</dbReference>
<keyword evidence="8" id="KW-0067">ATP-binding</keyword>
<evidence type="ECO:0000256" key="6">
    <source>
        <dbReference type="ARBA" id="ARBA00022737"/>
    </source>
</evidence>
<keyword evidence="9 13" id="KW-1133">Transmembrane helix</keyword>
<keyword evidence="6" id="KW-0677">Repeat</keyword>
<feature type="chain" id="PRO_5043393139" evidence="14">
    <location>
        <begin position="29"/>
        <end position="882"/>
    </location>
</feature>
<dbReference type="Gene3D" id="3.80.10.10">
    <property type="entry name" value="Ribonuclease Inhibitor"/>
    <property type="match status" value="3"/>
</dbReference>